<organism evidence="6 7">
    <name type="scientific">Timema podura</name>
    <name type="common">Walking stick</name>
    <dbReference type="NCBI Taxonomy" id="61482"/>
    <lineage>
        <taxon>Eukaryota</taxon>
        <taxon>Metazoa</taxon>
        <taxon>Ecdysozoa</taxon>
        <taxon>Arthropoda</taxon>
        <taxon>Hexapoda</taxon>
        <taxon>Insecta</taxon>
        <taxon>Pterygota</taxon>
        <taxon>Neoptera</taxon>
        <taxon>Polyneoptera</taxon>
        <taxon>Phasmatodea</taxon>
        <taxon>Timematodea</taxon>
        <taxon>Timematoidea</taxon>
        <taxon>Timematidae</taxon>
        <taxon>Timema</taxon>
    </lineage>
</organism>
<evidence type="ECO:0000256" key="5">
    <source>
        <dbReference type="SAM" id="MobiDB-lite"/>
    </source>
</evidence>
<dbReference type="PANTHER" id="PTHR24198">
    <property type="entry name" value="ANKYRIN REPEAT AND PROTEIN KINASE DOMAIN-CONTAINING PROTEIN"/>
    <property type="match status" value="1"/>
</dbReference>
<gene>
    <name evidence="6" type="ORF">TPAB3V08_LOCUS5905</name>
</gene>
<dbReference type="Proteomes" id="UP001153148">
    <property type="component" value="Unassembled WGS sequence"/>
</dbReference>
<evidence type="ECO:0000313" key="6">
    <source>
        <dbReference type="EMBL" id="CAG2058939.1"/>
    </source>
</evidence>
<dbReference type="InterPro" id="IPR002110">
    <property type="entry name" value="Ankyrin_rpt"/>
</dbReference>
<feature type="repeat" description="ANK" evidence="3">
    <location>
        <begin position="288"/>
        <end position="320"/>
    </location>
</feature>
<keyword evidence="7" id="KW-1185">Reference proteome</keyword>
<keyword evidence="4" id="KW-0175">Coiled coil</keyword>
<protein>
    <submittedName>
        <fullName evidence="6">Uncharacterized protein</fullName>
    </submittedName>
</protein>
<evidence type="ECO:0000256" key="4">
    <source>
        <dbReference type="SAM" id="Coils"/>
    </source>
</evidence>
<keyword evidence="2 3" id="KW-0040">ANK repeat</keyword>
<evidence type="ECO:0000256" key="1">
    <source>
        <dbReference type="ARBA" id="ARBA00022737"/>
    </source>
</evidence>
<sequence>MSASWFADLGLLGLISPHFNEYRTILKFCRTSCVYFPFPNVPGPRLIMESAADCFYFLVLRTLLVIGGVEKNPGPKRRAAPVCPKDAGTQPKQPDLGPDTKELLLQLVQTQQQQTKLLQKLVDSQQEFFQEFHQKVVEDREIRAAEESKKRENAAAMEELKRSQNAQRAEKVRLKDAELTTVVERFNLSTNVKDWDHCVNILEWCLDSDSLAYIQLQDLKTDSSPLYTAAKYGYRAILAILLQHGLNVNLGVDTFNNSMLHIAVDFGQISVVNLLLDHRADVNAPDSNGDSILFWAAKNGNLEMVEVLVHHGADVNALDIQGCSVLHYCASNGNLPLVQFLIEHGAENKAVVINDGLVVIQRVHEIVEEARVRWYGHVMRMEKEKMPNKMLEMYVEKTAQEAKKEMGGTENRKCSTHQNDNLTWSLVLLNVDLNISETCNQLSLLVMVQVSKAYVKIGM</sequence>
<comment type="caution">
    <text evidence="6">The sequence shown here is derived from an EMBL/GenBank/DDBJ whole genome shotgun (WGS) entry which is preliminary data.</text>
</comment>
<dbReference type="EMBL" id="CAJPIN010008338">
    <property type="protein sequence ID" value="CAG2058939.1"/>
    <property type="molecule type" value="Genomic_DNA"/>
</dbReference>
<dbReference type="PANTHER" id="PTHR24198:SF165">
    <property type="entry name" value="ANKYRIN REPEAT-CONTAINING PROTEIN-RELATED"/>
    <property type="match status" value="1"/>
</dbReference>
<dbReference type="SUPFAM" id="SSF48403">
    <property type="entry name" value="Ankyrin repeat"/>
    <property type="match status" value="1"/>
</dbReference>
<dbReference type="PROSITE" id="PS50088">
    <property type="entry name" value="ANK_REPEAT"/>
    <property type="match status" value="4"/>
</dbReference>
<feature type="repeat" description="ANK" evidence="3">
    <location>
        <begin position="321"/>
        <end position="347"/>
    </location>
</feature>
<evidence type="ECO:0000313" key="7">
    <source>
        <dbReference type="Proteomes" id="UP001153148"/>
    </source>
</evidence>
<dbReference type="SMART" id="SM00248">
    <property type="entry name" value="ANK"/>
    <property type="match status" value="4"/>
</dbReference>
<reference evidence="6" key="1">
    <citation type="submission" date="2021-03" db="EMBL/GenBank/DDBJ databases">
        <authorList>
            <person name="Tran Van P."/>
        </authorList>
    </citation>
    <scope>NUCLEOTIDE SEQUENCE</scope>
</reference>
<dbReference type="Gene3D" id="1.25.40.20">
    <property type="entry name" value="Ankyrin repeat-containing domain"/>
    <property type="match status" value="2"/>
</dbReference>
<accession>A0ABN7P0E4</accession>
<evidence type="ECO:0000256" key="2">
    <source>
        <dbReference type="ARBA" id="ARBA00023043"/>
    </source>
</evidence>
<dbReference type="Pfam" id="PF12796">
    <property type="entry name" value="Ank_2"/>
    <property type="match status" value="1"/>
</dbReference>
<feature type="coiled-coil region" evidence="4">
    <location>
        <begin position="146"/>
        <end position="177"/>
    </location>
</feature>
<feature type="repeat" description="ANK" evidence="3">
    <location>
        <begin position="255"/>
        <end position="287"/>
    </location>
</feature>
<name>A0ABN7P0E4_TIMPD</name>
<proteinExistence type="predicted"/>
<keyword evidence="1" id="KW-0677">Repeat</keyword>
<dbReference type="InterPro" id="IPR036770">
    <property type="entry name" value="Ankyrin_rpt-contain_sf"/>
</dbReference>
<dbReference type="PROSITE" id="PS50297">
    <property type="entry name" value="ANK_REP_REGION"/>
    <property type="match status" value="4"/>
</dbReference>
<feature type="repeat" description="ANK" evidence="3">
    <location>
        <begin position="221"/>
        <end position="253"/>
    </location>
</feature>
<feature type="region of interest" description="Disordered" evidence="5">
    <location>
        <begin position="74"/>
        <end position="96"/>
    </location>
</feature>
<evidence type="ECO:0000256" key="3">
    <source>
        <dbReference type="PROSITE-ProRule" id="PRU00023"/>
    </source>
</evidence>